<dbReference type="HOGENOM" id="CLU_1798582_0_0_1"/>
<evidence type="ECO:0000259" key="2">
    <source>
        <dbReference type="PROSITE" id="PS51509"/>
    </source>
</evidence>
<dbReference type="AlphaFoldDB" id="B7QFQ2"/>
<dbReference type="EC" id="2.7.3.3" evidence="3"/>
<dbReference type="PaxDb" id="6945-B7QFQ2"/>
<dbReference type="Pfam" id="PF02807">
    <property type="entry name" value="ATP-gua_PtransN"/>
    <property type="match status" value="1"/>
</dbReference>
<dbReference type="SUPFAM" id="SSF48034">
    <property type="entry name" value="Guanido kinase N-terminal domain"/>
    <property type="match status" value="1"/>
</dbReference>
<evidence type="ECO:0000313" key="3">
    <source>
        <dbReference type="EMBL" id="EEC17674.1"/>
    </source>
</evidence>
<dbReference type="InterPro" id="IPR022413">
    <property type="entry name" value="ATP-guanido_PTrfase_N"/>
</dbReference>
<dbReference type="InterPro" id="IPR036802">
    <property type="entry name" value="ATP-guanido_PTrfase_N_sf"/>
</dbReference>
<dbReference type="Proteomes" id="UP000001555">
    <property type="component" value="Unassembled WGS sequence"/>
</dbReference>
<dbReference type="VEuPathDB" id="VectorBase:ISCW013006"/>
<keyword evidence="6" id="KW-1267">Proteomics identification</keyword>
<keyword evidence="5" id="KW-1185">Reference proteome</keyword>
<dbReference type="InterPro" id="IPR000749">
    <property type="entry name" value="ATP-guanido_PTrfase"/>
</dbReference>
<dbReference type="VEuPathDB" id="VectorBase:ISCP_011764"/>
<dbReference type="EnsemblMetazoa" id="ISCW013006-RA">
    <property type="protein sequence ID" value="ISCW013006-PA"/>
    <property type="gene ID" value="ISCW013006"/>
</dbReference>
<dbReference type="GO" id="GO:0004054">
    <property type="term" value="F:arginine kinase activity"/>
    <property type="evidence" value="ECO:0007669"/>
    <property type="project" value="UniProtKB-EC"/>
</dbReference>
<comment type="similarity">
    <text evidence="1">Belongs to the ATP:guanido phosphotransferase family.</text>
</comment>
<dbReference type="OrthoDB" id="430219at2759"/>
<reference evidence="4" key="2">
    <citation type="submission" date="2020-05" db="UniProtKB">
        <authorList>
            <consortium name="EnsemblMetazoa"/>
        </authorList>
    </citation>
    <scope>IDENTIFICATION</scope>
    <source>
        <strain evidence="4">wikel</strain>
    </source>
</reference>
<dbReference type="InParanoid" id="B7QFQ2"/>
<accession>B7QFQ2</accession>
<dbReference type="GO" id="GO:0046314">
    <property type="term" value="P:phosphocreatine biosynthetic process"/>
    <property type="evidence" value="ECO:0007669"/>
    <property type="project" value="InterPro"/>
</dbReference>
<dbReference type="EMBL" id="DS926441">
    <property type="protein sequence ID" value="EEC17674.1"/>
    <property type="molecule type" value="Genomic_DNA"/>
</dbReference>
<proteinExistence type="evidence at protein level"/>
<dbReference type="STRING" id="6945.B7QFQ2"/>
<dbReference type="EMBL" id="ABJB010461023">
    <property type="status" value="NOT_ANNOTATED_CDS"/>
    <property type="molecule type" value="Genomic_DNA"/>
</dbReference>
<feature type="domain" description="Phosphagen kinase N-terminal" evidence="2">
    <location>
        <begin position="9"/>
        <end position="93"/>
    </location>
</feature>
<evidence type="ECO:0007829" key="6">
    <source>
        <dbReference type="PeptideAtlas" id="B7QFQ2"/>
    </source>
</evidence>
<protein>
    <submittedName>
        <fullName evidence="3 4">Arginine kinase, putative</fullName>
        <ecNumber evidence="3">2.7.3.3</ecNumber>
    </submittedName>
</protein>
<gene>
    <name evidence="3" type="ORF">IscW_ISCW013006</name>
</gene>
<evidence type="ECO:0000313" key="5">
    <source>
        <dbReference type="Proteomes" id="UP000001555"/>
    </source>
</evidence>
<dbReference type="Gene3D" id="1.10.135.10">
    <property type="entry name" value="ATP:guanido phosphotransferase, N-terminal domain"/>
    <property type="match status" value="1"/>
</dbReference>
<dbReference type="GO" id="GO:0004111">
    <property type="term" value="F:creatine kinase activity"/>
    <property type="evidence" value="ECO:0007669"/>
    <property type="project" value="InterPro"/>
</dbReference>
<sequence length="128" mass="14466">MVDQATLDKLDAGFKKLQDAKDCKSLLRKYLTKDVDAFENLKTRKTAMEASLLDIIQSGVEKVDSGVDLCTTDAESYTLFADLFNPVIENYHGGFKATDKHRPTYFRNLNTPVNVDPDDQFVISTRVR</sequence>
<dbReference type="PROSITE" id="PS51509">
    <property type="entry name" value="PHOSPHAGEN_KINASE_N"/>
    <property type="match status" value="1"/>
</dbReference>
<keyword evidence="3" id="KW-0808">Transferase</keyword>
<reference evidence="3 5" key="1">
    <citation type="submission" date="2008-03" db="EMBL/GenBank/DDBJ databases">
        <title>Annotation of Ixodes scapularis.</title>
        <authorList>
            <consortium name="Ixodes scapularis Genome Project Consortium"/>
            <person name="Caler E."/>
            <person name="Hannick L.I."/>
            <person name="Bidwell S."/>
            <person name="Joardar V."/>
            <person name="Thiagarajan M."/>
            <person name="Amedeo P."/>
            <person name="Galinsky K.J."/>
            <person name="Schobel S."/>
            <person name="Inman J."/>
            <person name="Hostetler J."/>
            <person name="Miller J."/>
            <person name="Hammond M."/>
            <person name="Megy K."/>
            <person name="Lawson D."/>
            <person name="Kodira C."/>
            <person name="Sutton G."/>
            <person name="Meyer J."/>
            <person name="Hill C.A."/>
            <person name="Birren B."/>
            <person name="Nene V."/>
            <person name="Collins F."/>
            <person name="Alarcon-Chaidez F."/>
            <person name="Wikel S."/>
            <person name="Strausberg R."/>
        </authorList>
    </citation>
    <scope>NUCLEOTIDE SEQUENCE [LARGE SCALE GENOMIC DNA]</scope>
    <source>
        <strain evidence="5">Wikel</strain>
        <strain evidence="3">Wikel colony</strain>
    </source>
</reference>
<dbReference type="FunFam" id="1.10.135.10:FF:000003">
    <property type="entry name" value="Three-domain arginine kinase"/>
    <property type="match status" value="1"/>
</dbReference>
<dbReference type="VEuPathDB" id="VectorBase:ISCI013006"/>
<organism>
    <name type="scientific">Ixodes scapularis</name>
    <name type="common">Black-legged tick</name>
    <name type="synonym">Deer tick</name>
    <dbReference type="NCBI Taxonomy" id="6945"/>
    <lineage>
        <taxon>Eukaryota</taxon>
        <taxon>Metazoa</taxon>
        <taxon>Ecdysozoa</taxon>
        <taxon>Arthropoda</taxon>
        <taxon>Chelicerata</taxon>
        <taxon>Arachnida</taxon>
        <taxon>Acari</taxon>
        <taxon>Parasitiformes</taxon>
        <taxon>Ixodida</taxon>
        <taxon>Ixodoidea</taxon>
        <taxon>Ixodidae</taxon>
        <taxon>Ixodinae</taxon>
        <taxon>Ixodes</taxon>
    </lineage>
</organism>
<dbReference type="PANTHER" id="PTHR11547:SF38">
    <property type="entry name" value="ARGININE KINASE 1-RELATED"/>
    <property type="match status" value="1"/>
</dbReference>
<name>B7QFQ2_IXOSC</name>
<evidence type="ECO:0000256" key="1">
    <source>
        <dbReference type="PROSITE-ProRule" id="PRU00842"/>
    </source>
</evidence>
<evidence type="ECO:0000313" key="4">
    <source>
        <dbReference type="EnsemblMetazoa" id="ISCW013006-PA"/>
    </source>
</evidence>
<dbReference type="PANTHER" id="PTHR11547">
    <property type="entry name" value="ARGININE OR CREATINE KINASE"/>
    <property type="match status" value="1"/>
</dbReference>
<keyword evidence="3" id="KW-0418">Kinase</keyword>